<dbReference type="Proteomes" id="UP001151760">
    <property type="component" value="Unassembled WGS sequence"/>
</dbReference>
<evidence type="ECO:0000313" key="1">
    <source>
        <dbReference type="EMBL" id="GJS80562.1"/>
    </source>
</evidence>
<reference evidence="1" key="2">
    <citation type="submission" date="2022-01" db="EMBL/GenBank/DDBJ databases">
        <authorList>
            <person name="Yamashiro T."/>
            <person name="Shiraishi A."/>
            <person name="Satake H."/>
            <person name="Nakayama K."/>
        </authorList>
    </citation>
    <scope>NUCLEOTIDE SEQUENCE</scope>
</reference>
<organism evidence="1 2">
    <name type="scientific">Tanacetum coccineum</name>
    <dbReference type="NCBI Taxonomy" id="301880"/>
    <lineage>
        <taxon>Eukaryota</taxon>
        <taxon>Viridiplantae</taxon>
        <taxon>Streptophyta</taxon>
        <taxon>Embryophyta</taxon>
        <taxon>Tracheophyta</taxon>
        <taxon>Spermatophyta</taxon>
        <taxon>Magnoliopsida</taxon>
        <taxon>eudicotyledons</taxon>
        <taxon>Gunneridae</taxon>
        <taxon>Pentapetalae</taxon>
        <taxon>asterids</taxon>
        <taxon>campanulids</taxon>
        <taxon>Asterales</taxon>
        <taxon>Asteraceae</taxon>
        <taxon>Asteroideae</taxon>
        <taxon>Anthemideae</taxon>
        <taxon>Anthemidinae</taxon>
        <taxon>Tanacetum</taxon>
    </lineage>
</organism>
<evidence type="ECO:0000313" key="2">
    <source>
        <dbReference type="Proteomes" id="UP001151760"/>
    </source>
</evidence>
<keyword evidence="2" id="KW-1185">Reference proteome</keyword>
<reference evidence="1" key="1">
    <citation type="journal article" date="2022" name="Int. J. Mol. Sci.">
        <title>Draft Genome of Tanacetum Coccineum: Genomic Comparison of Closely Related Tanacetum-Family Plants.</title>
        <authorList>
            <person name="Yamashiro T."/>
            <person name="Shiraishi A."/>
            <person name="Nakayama K."/>
            <person name="Satake H."/>
        </authorList>
    </citation>
    <scope>NUCLEOTIDE SEQUENCE</scope>
</reference>
<proteinExistence type="predicted"/>
<sequence length="86" mass="10078">MDTAYGRRWIRRIGNYEYVFSCEDLALIRRISFPGYESIWRIGVFLGGDHDKYLPESFITASEYGAQIRRIFLDGYDVLVVRTTDS</sequence>
<name>A0ABQ4YUK3_9ASTR</name>
<gene>
    <name evidence="1" type="ORF">Tco_0730443</name>
</gene>
<protein>
    <submittedName>
        <fullName evidence="1">Uncharacterized protein</fullName>
    </submittedName>
</protein>
<dbReference type="EMBL" id="BQNB010010680">
    <property type="protein sequence ID" value="GJS80562.1"/>
    <property type="molecule type" value="Genomic_DNA"/>
</dbReference>
<comment type="caution">
    <text evidence="1">The sequence shown here is derived from an EMBL/GenBank/DDBJ whole genome shotgun (WGS) entry which is preliminary data.</text>
</comment>
<accession>A0ABQ4YUK3</accession>